<accession>A0AC60QMR1</accession>
<keyword evidence="2" id="KW-1185">Reference proteome</keyword>
<organism evidence="1 2">
    <name type="scientific">Ixodes persulcatus</name>
    <name type="common">Taiga tick</name>
    <dbReference type="NCBI Taxonomy" id="34615"/>
    <lineage>
        <taxon>Eukaryota</taxon>
        <taxon>Metazoa</taxon>
        <taxon>Ecdysozoa</taxon>
        <taxon>Arthropoda</taxon>
        <taxon>Chelicerata</taxon>
        <taxon>Arachnida</taxon>
        <taxon>Acari</taxon>
        <taxon>Parasitiformes</taxon>
        <taxon>Ixodida</taxon>
        <taxon>Ixodoidea</taxon>
        <taxon>Ixodidae</taxon>
        <taxon>Ixodinae</taxon>
        <taxon>Ixodes</taxon>
    </lineage>
</organism>
<dbReference type="Proteomes" id="UP000805193">
    <property type="component" value="Unassembled WGS sequence"/>
</dbReference>
<comment type="caution">
    <text evidence="1">The sequence shown here is derived from an EMBL/GenBank/DDBJ whole genome shotgun (WGS) entry which is preliminary data.</text>
</comment>
<dbReference type="EMBL" id="JABSTQ010006979">
    <property type="protein sequence ID" value="KAG0436389.1"/>
    <property type="molecule type" value="Genomic_DNA"/>
</dbReference>
<proteinExistence type="predicted"/>
<gene>
    <name evidence="1" type="ORF">HPB47_017970</name>
</gene>
<sequence length="468" mass="52026">MFTVPALLLLLPLCLGLVAADTPSNCTYEDIRGWWTFVEGPRTGTKDVRCDDWKPEVAGGETVKVRLLLDFPNLATDSDGNVGTWTLIYNQGFEVTLQYRRYFAFSNYTDDGHGRVVSYCGSTKMGWSHDVLGHNWACFEGRKDDGPGEKPLQVGRHEGQVLGATLDPYNTEVFAQLINAAQNSWKAKVHPQFKEKTLDEMMMLRGGHRNKHLRSPGAAKVTEEQRREAQALPEEFDWRNVSGVNYVSPVRNQASCGSCYGFASMAMLEARLRIATKNRVKKIFSPQDIVSCSPYSQGCEGGFPYLIGGKYGQDFGVVEESCNPYRGTDGPCKTNTTCPRHYVGNYRYVGGYYGGCNEELMRLALVRGGPVAVGFEVYPDFQMYHGGVYRHTGVHRSLNLGSPFDPFELTNHAVLVTGYGVDKETGLKYWSVKNSWGPGWGENGYFRILRGADECGIESLAVEATPIP</sequence>
<name>A0AC60QMR1_IXOPE</name>
<evidence type="ECO:0000313" key="2">
    <source>
        <dbReference type="Proteomes" id="UP000805193"/>
    </source>
</evidence>
<protein>
    <submittedName>
        <fullName evidence="1">Uncharacterized protein</fullName>
    </submittedName>
</protein>
<evidence type="ECO:0000313" key="1">
    <source>
        <dbReference type="EMBL" id="KAG0436389.1"/>
    </source>
</evidence>
<reference evidence="1 2" key="1">
    <citation type="journal article" date="2020" name="Cell">
        <title>Large-Scale Comparative Analyses of Tick Genomes Elucidate Their Genetic Diversity and Vector Capacities.</title>
        <authorList>
            <consortium name="Tick Genome and Microbiome Consortium (TIGMIC)"/>
            <person name="Jia N."/>
            <person name="Wang J."/>
            <person name="Shi W."/>
            <person name="Du L."/>
            <person name="Sun Y."/>
            <person name="Zhan W."/>
            <person name="Jiang J.F."/>
            <person name="Wang Q."/>
            <person name="Zhang B."/>
            <person name="Ji P."/>
            <person name="Bell-Sakyi L."/>
            <person name="Cui X.M."/>
            <person name="Yuan T.T."/>
            <person name="Jiang B.G."/>
            <person name="Yang W.F."/>
            <person name="Lam T.T."/>
            <person name="Chang Q.C."/>
            <person name="Ding S.J."/>
            <person name="Wang X.J."/>
            <person name="Zhu J.G."/>
            <person name="Ruan X.D."/>
            <person name="Zhao L."/>
            <person name="Wei J.T."/>
            <person name="Ye R.Z."/>
            <person name="Que T.C."/>
            <person name="Du C.H."/>
            <person name="Zhou Y.H."/>
            <person name="Cheng J.X."/>
            <person name="Dai P.F."/>
            <person name="Guo W.B."/>
            <person name="Han X.H."/>
            <person name="Huang E.J."/>
            <person name="Li L.F."/>
            <person name="Wei W."/>
            <person name="Gao Y.C."/>
            <person name="Liu J.Z."/>
            <person name="Shao H.Z."/>
            <person name="Wang X."/>
            <person name="Wang C.C."/>
            <person name="Yang T.C."/>
            <person name="Huo Q.B."/>
            <person name="Li W."/>
            <person name="Chen H.Y."/>
            <person name="Chen S.E."/>
            <person name="Zhou L.G."/>
            <person name="Ni X.B."/>
            <person name="Tian J.H."/>
            <person name="Sheng Y."/>
            <person name="Liu T."/>
            <person name="Pan Y.S."/>
            <person name="Xia L.Y."/>
            <person name="Li J."/>
            <person name="Zhao F."/>
            <person name="Cao W.C."/>
        </authorList>
    </citation>
    <scope>NUCLEOTIDE SEQUENCE [LARGE SCALE GENOMIC DNA]</scope>
    <source>
        <strain evidence="1">Iper-2018</strain>
    </source>
</reference>